<keyword evidence="3" id="KW-1185">Reference proteome</keyword>
<feature type="region of interest" description="Disordered" evidence="1">
    <location>
        <begin position="54"/>
        <end position="73"/>
    </location>
</feature>
<proteinExistence type="predicted"/>
<gene>
    <name evidence="2" type="ORF">V1478_016131</name>
</gene>
<dbReference type="EMBL" id="JAUDFV010000157">
    <property type="protein sequence ID" value="KAL2713574.1"/>
    <property type="molecule type" value="Genomic_DNA"/>
</dbReference>
<sequence>MAGSHWGFVTDHNLDKSHQDTTIIHRVDPILSKNLLYDSWHSRSHTATVSFPVRESVERRTRSRTHSQRSPPCGELFLHFRKTRTDIQGFTNEFKMITNDRLDSVPMT</sequence>
<dbReference type="AlphaFoldDB" id="A0ABD1ZYZ0"/>
<comment type="caution">
    <text evidence="2">The sequence shown here is derived from an EMBL/GenBank/DDBJ whole genome shotgun (WGS) entry which is preliminary data.</text>
</comment>
<dbReference type="Proteomes" id="UP001607302">
    <property type="component" value="Unassembled WGS sequence"/>
</dbReference>
<protein>
    <submittedName>
        <fullName evidence="2">Uncharacterized protein</fullName>
    </submittedName>
</protein>
<evidence type="ECO:0000313" key="3">
    <source>
        <dbReference type="Proteomes" id="UP001607302"/>
    </source>
</evidence>
<reference evidence="2 3" key="1">
    <citation type="journal article" date="2024" name="Ann. Entomol. Soc. Am.">
        <title>Genomic analyses of the southern and eastern yellowjacket wasps (Hymenoptera: Vespidae) reveal evolutionary signatures of social life.</title>
        <authorList>
            <person name="Catto M.A."/>
            <person name="Caine P.B."/>
            <person name="Orr S.E."/>
            <person name="Hunt B.G."/>
            <person name="Goodisman M.A.D."/>
        </authorList>
    </citation>
    <scope>NUCLEOTIDE SEQUENCE [LARGE SCALE GENOMIC DNA]</scope>
    <source>
        <strain evidence="2">233</strain>
        <tissue evidence="2">Head and thorax</tissue>
    </source>
</reference>
<evidence type="ECO:0000313" key="2">
    <source>
        <dbReference type="EMBL" id="KAL2713574.1"/>
    </source>
</evidence>
<accession>A0ABD1ZYZ0</accession>
<organism evidence="2 3">
    <name type="scientific">Vespula squamosa</name>
    <name type="common">Southern yellow jacket</name>
    <name type="synonym">Wasp</name>
    <dbReference type="NCBI Taxonomy" id="30214"/>
    <lineage>
        <taxon>Eukaryota</taxon>
        <taxon>Metazoa</taxon>
        <taxon>Ecdysozoa</taxon>
        <taxon>Arthropoda</taxon>
        <taxon>Hexapoda</taxon>
        <taxon>Insecta</taxon>
        <taxon>Pterygota</taxon>
        <taxon>Neoptera</taxon>
        <taxon>Endopterygota</taxon>
        <taxon>Hymenoptera</taxon>
        <taxon>Apocrita</taxon>
        <taxon>Aculeata</taxon>
        <taxon>Vespoidea</taxon>
        <taxon>Vespidae</taxon>
        <taxon>Vespinae</taxon>
        <taxon>Vespula</taxon>
    </lineage>
</organism>
<name>A0ABD1ZYZ0_VESSQ</name>
<evidence type="ECO:0000256" key="1">
    <source>
        <dbReference type="SAM" id="MobiDB-lite"/>
    </source>
</evidence>